<dbReference type="OrthoDB" id="123000at2759"/>
<proteinExistence type="predicted"/>
<gene>
    <name evidence="1" type="ORF">Poli38472_001929</name>
</gene>
<dbReference type="AlphaFoldDB" id="A0A8K1CWZ3"/>
<evidence type="ECO:0000313" key="2">
    <source>
        <dbReference type="Proteomes" id="UP000794436"/>
    </source>
</evidence>
<name>A0A8K1CWZ3_PYTOL</name>
<dbReference type="EMBL" id="SPLM01000001">
    <property type="protein sequence ID" value="TMW69773.1"/>
    <property type="molecule type" value="Genomic_DNA"/>
</dbReference>
<reference evidence="1" key="1">
    <citation type="submission" date="2019-03" db="EMBL/GenBank/DDBJ databases">
        <title>Long read genome sequence of the mycoparasitic Pythium oligandrum ATCC 38472 isolated from sugarbeet rhizosphere.</title>
        <authorList>
            <person name="Gaulin E."/>
        </authorList>
    </citation>
    <scope>NUCLEOTIDE SEQUENCE</scope>
    <source>
        <strain evidence="1">ATCC 38472_TT</strain>
    </source>
</reference>
<evidence type="ECO:0000313" key="1">
    <source>
        <dbReference type="EMBL" id="TMW69773.1"/>
    </source>
</evidence>
<protein>
    <submittedName>
        <fullName evidence="1">Uncharacterized protein</fullName>
    </submittedName>
</protein>
<dbReference type="Proteomes" id="UP000794436">
    <property type="component" value="Unassembled WGS sequence"/>
</dbReference>
<sequence>MDHRGTGRSTLLQCSAMNAYSFLGSIIDFSEVAGCVQEVLTQIDGHTAAFSITSAAKDIHLLVSTLNANENVFIYGAGYGTYLAERVMHLAPVNVKGYALDGVVSERQGNFAHYFSNSEEAGLAKQLLE</sequence>
<dbReference type="InterPro" id="IPR029058">
    <property type="entry name" value="AB_hydrolase_fold"/>
</dbReference>
<organism evidence="1 2">
    <name type="scientific">Pythium oligandrum</name>
    <name type="common">Mycoparasitic fungus</name>
    <dbReference type="NCBI Taxonomy" id="41045"/>
    <lineage>
        <taxon>Eukaryota</taxon>
        <taxon>Sar</taxon>
        <taxon>Stramenopiles</taxon>
        <taxon>Oomycota</taxon>
        <taxon>Peronosporomycetes</taxon>
        <taxon>Pythiales</taxon>
        <taxon>Pythiaceae</taxon>
        <taxon>Pythium</taxon>
    </lineage>
</organism>
<comment type="caution">
    <text evidence="1">The sequence shown here is derived from an EMBL/GenBank/DDBJ whole genome shotgun (WGS) entry which is preliminary data.</text>
</comment>
<dbReference type="Gene3D" id="3.40.50.1820">
    <property type="entry name" value="alpha/beta hydrolase"/>
    <property type="match status" value="1"/>
</dbReference>
<keyword evidence="2" id="KW-1185">Reference proteome</keyword>
<accession>A0A8K1CWZ3</accession>
<dbReference type="SUPFAM" id="SSF53474">
    <property type="entry name" value="alpha/beta-Hydrolases"/>
    <property type="match status" value="1"/>
</dbReference>